<proteinExistence type="inferred from homology"/>
<evidence type="ECO:0000313" key="5">
    <source>
        <dbReference type="EMBL" id="XBH13161.1"/>
    </source>
</evidence>
<organism evidence="4">
    <name type="scientific">Edaphobacter paludis</name>
    <dbReference type="NCBI Taxonomy" id="3035702"/>
    <lineage>
        <taxon>Bacteria</taxon>
        <taxon>Pseudomonadati</taxon>
        <taxon>Acidobacteriota</taxon>
        <taxon>Terriglobia</taxon>
        <taxon>Terriglobales</taxon>
        <taxon>Acidobacteriaceae</taxon>
        <taxon>Edaphobacter</taxon>
    </lineage>
</organism>
<dbReference type="SUPFAM" id="SSF56529">
    <property type="entry name" value="FAH"/>
    <property type="match status" value="1"/>
</dbReference>
<accession>A0AAU7CXE1</accession>
<reference evidence="4" key="1">
    <citation type="submission" date="2023-03" db="EMBL/GenBank/DDBJ databases">
        <title>Edaphobacter sp.</title>
        <authorList>
            <person name="Huber K.J."/>
            <person name="Papendorf J."/>
            <person name="Pilke C."/>
            <person name="Bunk B."/>
            <person name="Sproeer C."/>
            <person name="Pester M."/>
        </authorList>
    </citation>
    <scope>NUCLEOTIDE SEQUENCE</scope>
    <source>
        <strain evidence="4">DSM 109919</strain>
        <strain evidence="5">DSM 109920</strain>
    </source>
</reference>
<dbReference type="PANTHER" id="PTHR42796:SF7">
    <property type="entry name" value="2-DEHYDRO-3-DEOXY-D-ARABINONATE DEHYDRATASE"/>
    <property type="match status" value="1"/>
</dbReference>
<dbReference type="Gene3D" id="3.90.850.10">
    <property type="entry name" value="Fumarylacetoacetase-like, C-terminal domain"/>
    <property type="match status" value="1"/>
</dbReference>
<dbReference type="Pfam" id="PF01557">
    <property type="entry name" value="FAA_hydrolase"/>
    <property type="match status" value="1"/>
</dbReference>
<dbReference type="EMBL" id="CP121195">
    <property type="protein sequence ID" value="XBH13161.1"/>
    <property type="molecule type" value="Genomic_DNA"/>
</dbReference>
<dbReference type="KEGG" id="epl:P4G45_14990"/>
<dbReference type="AlphaFoldDB" id="A0AAU7CXE1"/>
<accession>A0AAU7D6Y6</accession>
<feature type="domain" description="Fumarylacetoacetase-like C-terminal" evidence="3">
    <location>
        <begin position="105"/>
        <end position="274"/>
    </location>
</feature>
<dbReference type="InterPro" id="IPR051121">
    <property type="entry name" value="FAH"/>
</dbReference>
<comment type="similarity">
    <text evidence="1">Belongs to the FAH family.</text>
</comment>
<dbReference type="PANTHER" id="PTHR42796">
    <property type="entry name" value="FUMARYLACETOACETATE HYDROLASE DOMAIN-CONTAINING PROTEIN 2A-RELATED"/>
    <property type="match status" value="1"/>
</dbReference>
<dbReference type="EMBL" id="CP121194">
    <property type="protein sequence ID" value="XBH09776.1"/>
    <property type="molecule type" value="Genomic_DNA"/>
</dbReference>
<gene>
    <name evidence="4" type="ORF">P4G45_14990</name>
    <name evidence="5" type="ORF">P8936_15945</name>
</gene>
<dbReference type="InterPro" id="IPR011234">
    <property type="entry name" value="Fumarylacetoacetase-like_C"/>
</dbReference>
<keyword evidence="4" id="KW-0378">Hydrolase</keyword>
<evidence type="ECO:0000256" key="1">
    <source>
        <dbReference type="ARBA" id="ARBA00010211"/>
    </source>
</evidence>
<protein>
    <submittedName>
        <fullName evidence="4">Fumarylacetoacetate hydrolase family protein</fullName>
    </submittedName>
</protein>
<name>A0AAU7CXE1_9BACT</name>
<dbReference type="GO" id="GO:0016787">
    <property type="term" value="F:hydrolase activity"/>
    <property type="evidence" value="ECO:0007669"/>
    <property type="project" value="UniProtKB-KW"/>
</dbReference>
<evidence type="ECO:0000313" key="4">
    <source>
        <dbReference type="EMBL" id="XBH09776.1"/>
    </source>
</evidence>
<evidence type="ECO:0000259" key="3">
    <source>
        <dbReference type="Pfam" id="PF01557"/>
    </source>
</evidence>
<sequence length="275" mass="30408">MRLYRTQQGPYLLNENLYYRVEGTSWDALITREDLHDYCRSIVDRGDRTKCFPSDSILAPIESQEVWAAGVTYYRSRSARIEESKDAGGGDFYDRVYSAIRPELFFKATGPRVVGPNAKVKIRSDATWSVPEPEMTLLISPKGTILGYTIGNDMSSRDIEGENPLYLPQAKVYDGSCALGPCIFLSPDSLPALTRIEIQIVRNGETAFSGSTSLSELKRDPKTLVSFLFRDNSFPHGCFLMTGTGVVPPDSFTLASGDEVRIVIEPIGTLANVVA</sequence>
<dbReference type="RefSeq" id="WP_348267285.1">
    <property type="nucleotide sequence ID" value="NZ_CP121194.1"/>
</dbReference>
<evidence type="ECO:0000256" key="2">
    <source>
        <dbReference type="ARBA" id="ARBA00022723"/>
    </source>
</evidence>
<dbReference type="GO" id="GO:0044281">
    <property type="term" value="P:small molecule metabolic process"/>
    <property type="evidence" value="ECO:0007669"/>
    <property type="project" value="UniProtKB-ARBA"/>
</dbReference>
<dbReference type="InterPro" id="IPR036663">
    <property type="entry name" value="Fumarylacetoacetase_C_sf"/>
</dbReference>
<keyword evidence="2" id="KW-0479">Metal-binding</keyword>
<dbReference type="GO" id="GO:0046872">
    <property type="term" value="F:metal ion binding"/>
    <property type="evidence" value="ECO:0007669"/>
    <property type="project" value="UniProtKB-KW"/>
</dbReference>